<dbReference type="Gene3D" id="3.80.10.10">
    <property type="entry name" value="Ribonuclease Inhibitor"/>
    <property type="match status" value="1"/>
</dbReference>
<dbReference type="Gene3D" id="1.20.1280.50">
    <property type="match status" value="1"/>
</dbReference>
<protein>
    <submittedName>
        <fullName evidence="1">Uncharacterized protein</fullName>
    </submittedName>
</protein>
<sequence length="432" mass="46653">MLSSSAANSQSRLPPEIWTEIFSLASNVPGLMDTDIPDPFSEPNYAPSGQCIDVKSVKTFLRTSLAMALVCKHWHSIALPNLYRCVLVQDGRSGESLCRALRASKSQAGHPSRALGSRTRHLVLDLQVQSELMTFGSGLMPWDFKNLPEIVACLPNLQILSASINISAYVSRTPYYGAEFARALTGTCGASFRKLHLDQNSIVLFAPQDGHAILSAMPQLRMIVGGDASFGCPSSWPELPHLSSLSGPGNQCGTCQDVVAAHHTPTAFPSLRTATFRLRYSTDTGAHFLALYGPQLTSVHVELWKGCARFLDALRTRCPRLEDLRVTLDSEDDAAYLRFLPPVRRLGLALGHRVLHSAEAQEKLSRTVHAAIPSSVEEVRVFGCGEGVRLDTFRGRELIGQPGDAKAPPAACGVGVSAKPDAPLVMLCAGQS</sequence>
<keyword evidence="2" id="KW-1185">Reference proteome</keyword>
<organism evidence="1 2">
    <name type="scientific">Hericium alpestre</name>
    <dbReference type="NCBI Taxonomy" id="135208"/>
    <lineage>
        <taxon>Eukaryota</taxon>
        <taxon>Fungi</taxon>
        <taxon>Dikarya</taxon>
        <taxon>Basidiomycota</taxon>
        <taxon>Agaricomycotina</taxon>
        <taxon>Agaricomycetes</taxon>
        <taxon>Russulales</taxon>
        <taxon>Hericiaceae</taxon>
        <taxon>Hericium</taxon>
    </lineage>
</organism>
<gene>
    <name evidence="1" type="ORF">EWM64_g2412</name>
</gene>
<proteinExistence type="predicted"/>
<dbReference type="EMBL" id="SFCI01000194">
    <property type="protein sequence ID" value="TFY81600.1"/>
    <property type="molecule type" value="Genomic_DNA"/>
</dbReference>
<evidence type="ECO:0000313" key="1">
    <source>
        <dbReference type="EMBL" id="TFY81600.1"/>
    </source>
</evidence>
<comment type="caution">
    <text evidence="1">The sequence shown here is derived from an EMBL/GenBank/DDBJ whole genome shotgun (WGS) entry which is preliminary data.</text>
</comment>
<accession>A0A4Z0A577</accession>
<reference evidence="1 2" key="1">
    <citation type="submission" date="2019-02" db="EMBL/GenBank/DDBJ databases">
        <title>Genome sequencing of the rare red list fungi Hericium alpestre (H. flagellum).</title>
        <authorList>
            <person name="Buettner E."/>
            <person name="Kellner H."/>
        </authorList>
    </citation>
    <scope>NUCLEOTIDE SEQUENCE [LARGE SCALE GENOMIC DNA]</scope>
    <source>
        <strain evidence="1 2">DSM 108284</strain>
    </source>
</reference>
<dbReference type="OrthoDB" id="3232644at2759"/>
<evidence type="ECO:0000313" key="2">
    <source>
        <dbReference type="Proteomes" id="UP000298061"/>
    </source>
</evidence>
<dbReference type="AlphaFoldDB" id="A0A4Z0A577"/>
<name>A0A4Z0A577_9AGAM</name>
<dbReference type="InterPro" id="IPR032675">
    <property type="entry name" value="LRR_dom_sf"/>
</dbReference>
<dbReference type="Proteomes" id="UP000298061">
    <property type="component" value="Unassembled WGS sequence"/>
</dbReference>